<evidence type="ECO:0000256" key="8">
    <source>
        <dbReference type="SAM" id="MobiDB-lite"/>
    </source>
</evidence>
<feature type="transmembrane region" description="Helical" evidence="9">
    <location>
        <begin position="370"/>
        <end position="390"/>
    </location>
</feature>
<evidence type="ECO:0000256" key="6">
    <source>
        <dbReference type="ARBA" id="ARBA00022840"/>
    </source>
</evidence>
<dbReference type="Gene3D" id="3.30.200.20">
    <property type="entry name" value="Phosphorylase Kinase, domain 1"/>
    <property type="match status" value="1"/>
</dbReference>
<keyword evidence="12" id="KW-1185">Reference proteome</keyword>
<feature type="compositionally biased region" description="Polar residues" evidence="8">
    <location>
        <begin position="313"/>
        <end position="322"/>
    </location>
</feature>
<dbReference type="EMBL" id="BMMS01000004">
    <property type="protein sequence ID" value="GGO83509.1"/>
    <property type="molecule type" value="Genomic_DNA"/>
</dbReference>
<dbReference type="RefSeq" id="WP_189130519.1">
    <property type="nucleotide sequence ID" value="NZ_BMMS01000004.1"/>
</dbReference>
<reference evidence="11" key="1">
    <citation type="journal article" date="2014" name="Int. J. Syst. Evol. Microbiol.">
        <title>Complete genome sequence of Corynebacterium casei LMG S-19264T (=DSM 44701T), isolated from a smear-ripened cheese.</title>
        <authorList>
            <consortium name="US DOE Joint Genome Institute (JGI-PGF)"/>
            <person name="Walter F."/>
            <person name="Albersmeier A."/>
            <person name="Kalinowski J."/>
            <person name="Ruckert C."/>
        </authorList>
    </citation>
    <scope>NUCLEOTIDE SEQUENCE</scope>
    <source>
        <strain evidence="11">CGMCC 4.7201</strain>
    </source>
</reference>
<keyword evidence="9" id="KW-1133">Transmembrane helix</keyword>
<keyword evidence="9" id="KW-0472">Membrane</keyword>
<dbReference type="EC" id="2.7.11.1" evidence="1"/>
<dbReference type="SUPFAM" id="SSF56112">
    <property type="entry name" value="Protein kinase-like (PK-like)"/>
    <property type="match status" value="1"/>
</dbReference>
<dbReference type="Gene3D" id="3.40.1000.10">
    <property type="entry name" value="Mog1/PsbP, alpha/beta/alpha sandwich"/>
    <property type="match status" value="1"/>
</dbReference>
<keyword evidence="9" id="KW-0812">Transmembrane</keyword>
<keyword evidence="6 7" id="KW-0067">ATP-binding</keyword>
<feature type="domain" description="Protein kinase" evidence="10">
    <location>
        <begin position="12"/>
        <end position="289"/>
    </location>
</feature>
<dbReference type="InterPro" id="IPR011009">
    <property type="entry name" value="Kinase-like_dom_sf"/>
</dbReference>
<feature type="binding site" evidence="7">
    <location>
        <position position="42"/>
    </location>
    <ligand>
        <name>ATP</name>
        <dbReference type="ChEBI" id="CHEBI:30616"/>
    </ligand>
</feature>
<feature type="compositionally biased region" description="Pro residues" evidence="8">
    <location>
        <begin position="299"/>
        <end position="309"/>
    </location>
</feature>
<dbReference type="Proteomes" id="UP000641932">
    <property type="component" value="Unassembled WGS sequence"/>
</dbReference>
<dbReference type="PROSITE" id="PS00108">
    <property type="entry name" value="PROTEIN_KINASE_ST"/>
    <property type="match status" value="1"/>
</dbReference>
<feature type="compositionally biased region" description="Polar residues" evidence="8">
    <location>
        <begin position="397"/>
        <end position="408"/>
    </location>
</feature>
<evidence type="ECO:0000256" key="7">
    <source>
        <dbReference type="PROSITE-ProRule" id="PRU10141"/>
    </source>
</evidence>
<accession>A0A917ZJX5</accession>
<dbReference type="InterPro" id="IPR008271">
    <property type="entry name" value="Ser/Thr_kinase_AS"/>
</dbReference>
<sequence length="567" mass="61695">MSDHERVVAGRYRLVERIGRGGMGTVWRAEDELLGRHVAVKKLHVPPHLSDEERGTLYERTRREARSAARITHPNVVVVHDVVEDDGLPCIVMEYVPSRTLGDVLKKDGPISQREAARIGRGMAAALRAAHRAGVLHRDVKPANVLLGTDSSHGGSGEDEQGRPDGRVVLTDFGIAVASGSSTLTRTGELVGSFDYLSPERIRGAGPGTASDLWALGATLYQALEGEAPFHRDTPIETAYAIAAEPFPPPRRAGVLTPLIKALLEKDPERRMTVEQLERQLAGSVDTVLVGHLSDTPAAPVPLPHPQEPQRPHATQLSQHTGSPPDDSAATSRHLDPPQGPPSHGEGDTGSQTVLAGRLRRGRTRGRSPAVTVAAVLLVTVLAGGGAALWSQRHDSANQASGGHSSNTPEASPSLPPVPAVPEGFRRVHDRLGFSVTVPQSWHRVERTSGQEVNYLSPDELMGLKFNVLDFAGDSSIEHWRAIEPDVQKKSPGYENLRMNETRYQGRPAAIWEFTWQGARRKWHAQDLGFTAEGQRGYAIYLSAPDARWRECVKYFRTAADSFRLDG</sequence>
<evidence type="ECO:0000313" key="12">
    <source>
        <dbReference type="Proteomes" id="UP000641932"/>
    </source>
</evidence>
<gene>
    <name evidence="11" type="ORF">GCM10012280_12680</name>
</gene>
<proteinExistence type="predicted"/>
<evidence type="ECO:0000256" key="9">
    <source>
        <dbReference type="SAM" id="Phobius"/>
    </source>
</evidence>
<dbReference type="Gene3D" id="1.10.510.10">
    <property type="entry name" value="Transferase(Phosphotransferase) domain 1"/>
    <property type="match status" value="1"/>
</dbReference>
<reference evidence="11" key="2">
    <citation type="submission" date="2020-09" db="EMBL/GenBank/DDBJ databases">
        <authorList>
            <person name="Sun Q."/>
            <person name="Zhou Y."/>
        </authorList>
    </citation>
    <scope>NUCLEOTIDE SEQUENCE</scope>
    <source>
        <strain evidence="11">CGMCC 4.7201</strain>
    </source>
</reference>
<keyword evidence="4 7" id="KW-0547">Nucleotide-binding</keyword>
<evidence type="ECO:0000256" key="2">
    <source>
        <dbReference type="ARBA" id="ARBA00022527"/>
    </source>
</evidence>
<evidence type="ECO:0000256" key="1">
    <source>
        <dbReference type="ARBA" id="ARBA00012513"/>
    </source>
</evidence>
<feature type="region of interest" description="Disordered" evidence="8">
    <location>
        <begin position="146"/>
        <end position="165"/>
    </location>
</feature>
<feature type="region of interest" description="Disordered" evidence="8">
    <location>
        <begin position="393"/>
        <end position="422"/>
    </location>
</feature>
<keyword evidence="5 11" id="KW-0418">Kinase</keyword>
<dbReference type="PANTHER" id="PTHR43289:SF6">
    <property type="entry name" value="SERINE_THREONINE-PROTEIN KINASE NEKL-3"/>
    <property type="match status" value="1"/>
</dbReference>
<dbReference type="InterPro" id="IPR017441">
    <property type="entry name" value="Protein_kinase_ATP_BS"/>
</dbReference>
<dbReference type="SMART" id="SM00220">
    <property type="entry name" value="S_TKc"/>
    <property type="match status" value="1"/>
</dbReference>
<keyword evidence="2 11" id="KW-0723">Serine/threonine-protein kinase</keyword>
<comment type="caution">
    <text evidence="11">The sequence shown here is derived from an EMBL/GenBank/DDBJ whole genome shotgun (WGS) entry which is preliminary data.</text>
</comment>
<dbReference type="Pfam" id="PF00069">
    <property type="entry name" value="Pkinase"/>
    <property type="match status" value="1"/>
</dbReference>
<dbReference type="GO" id="GO:0004674">
    <property type="term" value="F:protein serine/threonine kinase activity"/>
    <property type="evidence" value="ECO:0007669"/>
    <property type="project" value="UniProtKB-KW"/>
</dbReference>
<evidence type="ECO:0000256" key="5">
    <source>
        <dbReference type="ARBA" id="ARBA00022777"/>
    </source>
</evidence>
<keyword evidence="3" id="KW-0808">Transferase</keyword>
<feature type="region of interest" description="Disordered" evidence="8">
    <location>
        <begin position="294"/>
        <end position="353"/>
    </location>
</feature>
<dbReference type="InterPro" id="IPR000719">
    <property type="entry name" value="Prot_kinase_dom"/>
</dbReference>
<dbReference type="AlphaFoldDB" id="A0A917ZJX5"/>
<protein>
    <recommendedName>
        <fullName evidence="1">non-specific serine/threonine protein kinase</fullName>
        <ecNumber evidence="1">2.7.11.1</ecNumber>
    </recommendedName>
</protein>
<dbReference type="PANTHER" id="PTHR43289">
    <property type="entry name" value="MITOGEN-ACTIVATED PROTEIN KINASE KINASE KINASE 20-RELATED"/>
    <property type="match status" value="1"/>
</dbReference>
<name>A0A917ZJX5_9ACTN</name>
<dbReference type="GO" id="GO:0005524">
    <property type="term" value="F:ATP binding"/>
    <property type="evidence" value="ECO:0007669"/>
    <property type="project" value="UniProtKB-UniRule"/>
</dbReference>
<dbReference type="PROSITE" id="PS00107">
    <property type="entry name" value="PROTEIN_KINASE_ATP"/>
    <property type="match status" value="1"/>
</dbReference>
<dbReference type="CDD" id="cd14014">
    <property type="entry name" value="STKc_PknB_like"/>
    <property type="match status" value="1"/>
</dbReference>
<evidence type="ECO:0000256" key="4">
    <source>
        <dbReference type="ARBA" id="ARBA00022741"/>
    </source>
</evidence>
<evidence type="ECO:0000256" key="3">
    <source>
        <dbReference type="ARBA" id="ARBA00022679"/>
    </source>
</evidence>
<dbReference type="PROSITE" id="PS50011">
    <property type="entry name" value="PROTEIN_KINASE_DOM"/>
    <property type="match status" value="1"/>
</dbReference>
<evidence type="ECO:0000313" key="11">
    <source>
        <dbReference type="EMBL" id="GGO83509.1"/>
    </source>
</evidence>
<evidence type="ECO:0000259" key="10">
    <source>
        <dbReference type="PROSITE" id="PS50011"/>
    </source>
</evidence>
<organism evidence="11 12">
    <name type="scientific">Wenjunlia tyrosinilytica</name>
    <dbReference type="NCBI Taxonomy" id="1544741"/>
    <lineage>
        <taxon>Bacteria</taxon>
        <taxon>Bacillati</taxon>
        <taxon>Actinomycetota</taxon>
        <taxon>Actinomycetes</taxon>
        <taxon>Kitasatosporales</taxon>
        <taxon>Streptomycetaceae</taxon>
        <taxon>Wenjunlia</taxon>
    </lineage>
</organism>